<keyword evidence="1" id="KW-0732">Signal</keyword>
<dbReference type="RefSeq" id="WP_092524757.1">
    <property type="nucleotide sequence ID" value="NZ_FNCI01000004.1"/>
</dbReference>
<name>A0A1G7RBF2_9GAMM</name>
<dbReference type="STRING" id="284577.SAMN05216571_104166"/>
<sequence>MNKFWAIRLLGIAMILGMAPACLAAGSWVANAPSVTVAVPGRVTSSEALSAANPSRLAGRQVSEVSWRFRLPSDRALRAWLCQGSECLSLTSTRGRRTAPMSWQAGSELHFRFLLPNGQRRAVKVEGLQVIVNYRNRGASSVK</sequence>
<dbReference type="Proteomes" id="UP000198641">
    <property type="component" value="Unassembled WGS sequence"/>
</dbReference>
<keyword evidence="2" id="KW-0282">Flagellum</keyword>
<evidence type="ECO:0000313" key="3">
    <source>
        <dbReference type="Proteomes" id="UP000198641"/>
    </source>
</evidence>
<evidence type="ECO:0000256" key="1">
    <source>
        <dbReference type="SAM" id="SignalP"/>
    </source>
</evidence>
<reference evidence="2 3" key="1">
    <citation type="submission" date="2016-10" db="EMBL/GenBank/DDBJ databases">
        <authorList>
            <person name="de Groot N.N."/>
        </authorList>
    </citation>
    <scope>NUCLEOTIDE SEQUENCE [LARGE SCALE GENOMIC DNA]</scope>
    <source>
        <strain evidence="2 3">BH539</strain>
    </source>
</reference>
<gene>
    <name evidence="2" type="ORF">SAMN05216571_104166</name>
</gene>
<organism evidence="2 3">
    <name type="scientific">Onishia taeanensis</name>
    <dbReference type="NCBI Taxonomy" id="284577"/>
    <lineage>
        <taxon>Bacteria</taxon>
        <taxon>Pseudomonadati</taxon>
        <taxon>Pseudomonadota</taxon>
        <taxon>Gammaproteobacteria</taxon>
        <taxon>Oceanospirillales</taxon>
        <taxon>Halomonadaceae</taxon>
        <taxon>Onishia</taxon>
    </lineage>
</organism>
<feature type="signal peptide" evidence="1">
    <location>
        <begin position="1"/>
        <end position="24"/>
    </location>
</feature>
<dbReference type="AlphaFoldDB" id="A0A1G7RBF2"/>
<dbReference type="OrthoDB" id="7064581at2"/>
<dbReference type="EMBL" id="FNCI01000004">
    <property type="protein sequence ID" value="SDG08004.1"/>
    <property type="molecule type" value="Genomic_DNA"/>
</dbReference>
<keyword evidence="3" id="KW-1185">Reference proteome</keyword>
<dbReference type="InterPro" id="IPR009420">
    <property type="entry name" value="FlhE"/>
</dbReference>
<accession>A0A1G7RBF2</accession>
<keyword evidence="2" id="KW-0969">Cilium</keyword>
<protein>
    <submittedName>
        <fullName evidence="2">Flagellar protein FlhE</fullName>
    </submittedName>
</protein>
<feature type="chain" id="PRO_5011735535" evidence="1">
    <location>
        <begin position="25"/>
        <end position="143"/>
    </location>
</feature>
<proteinExistence type="predicted"/>
<evidence type="ECO:0000313" key="2">
    <source>
        <dbReference type="EMBL" id="SDG08004.1"/>
    </source>
</evidence>
<keyword evidence="2" id="KW-0966">Cell projection</keyword>
<dbReference type="Pfam" id="PF06366">
    <property type="entry name" value="FlhE"/>
    <property type="match status" value="1"/>
</dbReference>